<keyword evidence="2" id="KW-0396">Initiation factor</keyword>
<dbReference type="Proteomes" id="UP001321700">
    <property type="component" value="Unassembled WGS sequence"/>
</dbReference>
<dbReference type="Pfam" id="PF02486">
    <property type="entry name" value="Rep_trans"/>
    <property type="match status" value="1"/>
</dbReference>
<dbReference type="GO" id="GO:0003743">
    <property type="term" value="F:translation initiation factor activity"/>
    <property type="evidence" value="ECO:0007669"/>
    <property type="project" value="UniProtKB-KW"/>
</dbReference>
<name>A0ABU3KK53_9BURK</name>
<organism evidence="2 3">
    <name type="scientific">Rhodoferax potami</name>
    <dbReference type="NCBI Taxonomy" id="3068338"/>
    <lineage>
        <taxon>Bacteria</taxon>
        <taxon>Pseudomonadati</taxon>
        <taxon>Pseudomonadota</taxon>
        <taxon>Betaproteobacteria</taxon>
        <taxon>Burkholderiales</taxon>
        <taxon>Comamonadaceae</taxon>
        <taxon>Rhodoferax</taxon>
    </lineage>
</organism>
<dbReference type="RefSeq" id="WP_313873911.1">
    <property type="nucleotide sequence ID" value="NZ_JAVBIK010000001.1"/>
</dbReference>
<gene>
    <name evidence="2" type="ORF">RAE19_05185</name>
</gene>
<accession>A0ABU3KK53</accession>
<proteinExistence type="predicted"/>
<keyword evidence="3" id="KW-1185">Reference proteome</keyword>
<evidence type="ECO:0000259" key="1">
    <source>
        <dbReference type="Pfam" id="PF02486"/>
    </source>
</evidence>
<keyword evidence="2" id="KW-0648">Protein biosynthesis</keyword>
<protein>
    <submittedName>
        <fullName evidence="2">Replication initiation factor domain-containing protein</fullName>
    </submittedName>
</protein>
<dbReference type="InterPro" id="IPR003491">
    <property type="entry name" value="REP-like_C"/>
</dbReference>
<feature type="domain" description="Replication initiation protein-like C-terminal" evidence="1">
    <location>
        <begin position="209"/>
        <end position="378"/>
    </location>
</feature>
<sequence>MSKTNPIVVEGDQIKLRLQAERTAHNTPIHVDWVRFTCLLRSVTPDFLTRRGPVLPTRDMLAKRSVASVGRMVVHKPRYNDELSESEQDRVHRLIRCTLEAYEAEHQTPAFQWASGQALELAKEIVEALGEEFEVSPEIKGGKDFYKYSFIIERKGHPCGWVGFMAGSNSHSAQAQNQTIHANIEGHACTFASAGWTDRIADLIDKHEAKITRADLALDLFDGGLDMDGLKDLYLSGGFDVRGRRPQTDVKGDWVNGRERSFYVGSRKNGKETNIYEKGDQLFGREANSPWVRIELRYGDQNRVLPSDIFRRPADFFAGASDWHQLQLVKHEAPAIPQKISVHKALPLQTVKAEISRNLRWAFTSAAPTIAAAFKYLSESEFLELCDWRKHKLPGRLRKFSESDLLGAFSVTNSGGGAGHTLLAA</sequence>
<evidence type="ECO:0000313" key="2">
    <source>
        <dbReference type="EMBL" id="MDT7518131.1"/>
    </source>
</evidence>
<evidence type="ECO:0000313" key="3">
    <source>
        <dbReference type="Proteomes" id="UP001321700"/>
    </source>
</evidence>
<dbReference type="EMBL" id="JAVBIK010000001">
    <property type="protein sequence ID" value="MDT7518131.1"/>
    <property type="molecule type" value="Genomic_DNA"/>
</dbReference>
<comment type="caution">
    <text evidence="2">The sequence shown here is derived from an EMBL/GenBank/DDBJ whole genome shotgun (WGS) entry which is preliminary data.</text>
</comment>
<reference evidence="2 3" key="1">
    <citation type="submission" date="2023-08" db="EMBL/GenBank/DDBJ databases">
        <title>Rhodoferax potami sp. nov. and Rhodoferax mekongensis sp. nov., isolated from the Mekong River in Thailand.</title>
        <authorList>
            <person name="Kitikhun S."/>
            <person name="Charoenyingcharoen P."/>
            <person name="Siriarchawattana P."/>
            <person name="Likhitrattanapisal S."/>
            <person name="Nilsakha T."/>
            <person name="Chanpet A."/>
            <person name="Rattanawaree P."/>
            <person name="Ingsriswang S."/>
        </authorList>
    </citation>
    <scope>NUCLEOTIDE SEQUENCE [LARGE SCALE GENOMIC DNA]</scope>
    <source>
        <strain evidence="2 3">TBRC 17660</strain>
    </source>
</reference>